<dbReference type="InterPro" id="IPR013529">
    <property type="entry name" value="Glyco_hydro_42_N"/>
</dbReference>
<gene>
    <name evidence="5" type="ORF">COX00_00555</name>
</gene>
<proteinExistence type="predicted"/>
<keyword evidence="3" id="KW-0812">Transmembrane</keyword>
<dbReference type="EMBL" id="PCSZ01000014">
    <property type="protein sequence ID" value="PIP60921.1"/>
    <property type="molecule type" value="Genomic_DNA"/>
</dbReference>
<feature type="non-terminal residue" evidence="5">
    <location>
        <position position="292"/>
    </location>
</feature>
<protein>
    <recommendedName>
        <fullName evidence="4">Glycoside hydrolase family 42 N-terminal domain-containing protein</fullName>
    </recommendedName>
</protein>
<dbReference type="Proteomes" id="UP000231581">
    <property type="component" value="Unassembled WGS sequence"/>
</dbReference>
<dbReference type="GO" id="GO:0005975">
    <property type="term" value="P:carbohydrate metabolic process"/>
    <property type="evidence" value="ECO:0007669"/>
    <property type="project" value="InterPro"/>
</dbReference>
<reference evidence="5 6" key="1">
    <citation type="submission" date="2017-09" db="EMBL/GenBank/DDBJ databases">
        <title>Depth-based differentiation of microbial function through sediment-hosted aquifers and enrichment of novel symbionts in the deep terrestrial subsurface.</title>
        <authorList>
            <person name="Probst A.J."/>
            <person name="Ladd B."/>
            <person name="Jarett J.K."/>
            <person name="Geller-Mcgrath D.E."/>
            <person name="Sieber C.M."/>
            <person name="Emerson J.B."/>
            <person name="Anantharaman K."/>
            <person name="Thomas B.C."/>
            <person name="Malmstrom R."/>
            <person name="Stieglmeier M."/>
            <person name="Klingl A."/>
            <person name="Woyke T."/>
            <person name="Ryan C.M."/>
            <person name="Banfield J.F."/>
        </authorList>
    </citation>
    <scope>NUCLEOTIDE SEQUENCE [LARGE SCALE GENOMIC DNA]</scope>
    <source>
        <strain evidence="5">CG22_combo_CG10-13_8_21_14_all_47_17</strain>
    </source>
</reference>
<keyword evidence="3" id="KW-1133">Transmembrane helix</keyword>
<name>A0A2H0BTF9_9BACT</name>
<evidence type="ECO:0000256" key="3">
    <source>
        <dbReference type="SAM" id="Phobius"/>
    </source>
</evidence>
<dbReference type="Pfam" id="PF02449">
    <property type="entry name" value="Glyco_hydro_42"/>
    <property type="match status" value="1"/>
</dbReference>
<dbReference type="GO" id="GO:0009341">
    <property type="term" value="C:beta-galactosidase complex"/>
    <property type="evidence" value="ECO:0007669"/>
    <property type="project" value="InterPro"/>
</dbReference>
<accession>A0A2H0BTF9</accession>
<keyword evidence="2" id="KW-0326">Glycosidase</keyword>
<comment type="caution">
    <text evidence="5">The sequence shown here is derived from an EMBL/GenBank/DDBJ whole genome shotgun (WGS) entry which is preliminary data.</text>
</comment>
<dbReference type="GO" id="GO:0004565">
    <property type="term" value="F:beta-galactosidase activity"/>
    <property type="evidence" value="ECO:0007669"/>
    <property type="project" value="InterPro"/>
</dbReference>
<feature type="transmembrane region" description="Helical" evidence="3">
    <location>
        <begin position="12"/>
        <end position="30"/>
    </location>
</feature>
<evidence type="ECO:0000313" key="6">
    <source>
        <dbReference type="Proteomes" id="UP000231581"/>
    </source>
</evidence>
<dbReference type="AlphaFoldDB" id="A0A2H0BTF9"/>
<keyword evidence="1" id="KW-0378">Hydrolase</keyword>
<keyword evidence="3" id="KW-0472">Membrane</keyword>
<evidence type="ECO:0000256" key="2">
    <source>
        <dbReference type="ARBA" id="ARBA00023295"/>
    </source>
</evidence>
<sequence length="292" mass="33300">MKFNFLPKKTWQWILLAVIGIPLLYFFSGWPTKDPNTAYGITWSKPYAEELGLNSDVGLSATMQDLGVKRVRLPAYWALIEPQKGSYDFSWLDSQFNIVEQQGGKITLAIGSRLPRWPECWEPDWVKNLSPSDREAAQLAYIQAVYKRYAGRSSIMAWQVENEMSFTFFADCQGLTKDLVTKELDYVRGQEQMLGANKRPVMTTDSGELSTWLSLAGHVDGKGVSIYRIVTNPFLGVIRYWFVPPWTYARKALLASPFVGPIHISEFQMEPWSNAPLERLSNSDLFVTFDAK</sequence>
<evidence type="ECO:0000256" key="1">
    <source>
        <dbReference type="ARBA" id="ARBA00022801"/>
    </source>
</evidence>
<evidence type="ECO:0000313" key="5">
    <source>
        <dbReference type="EMBL" id="PIP60921.1"/>
    </source>
</evidence>
<feature type="domain" description="Glycoside hydrolase family 42 N-terminal" evidence="4">
    <location>
        <begin position="62"/>
        <end position="167"/>
    </location>
</feature>
<dbReference type="Gene3D" id="3.20.20.80">
    <property type="entry name" value="Glycosidases"/>
    <property type="match status" value="1"/>
</dbReference>
<dbReference type="SUPFAM" id="SSF51445">
    <property type="entry name" value="(Trans)glycosidases"/>
    <property type="match status" value="1"/>
</dbReference>
<dbReference type="InterPro" id="IPR017853">
    <property type="entry name" value="GH"/>
</dbReference>
<evidence type="ECO:0000259" key="4">
    <source>
        <dbReference type="Pfam" id="PF02449"/>
    </source>
</evidence>
<organism evidence="5 6">
    <name type="scientific">Candidatus Uhrbacteria bacterium CG22_combo_CG10-13_8_21_14_all_47_17</name>
    <dbReference type="NCBI Taxonomy" id="1975041"/>
    <lineage>
        <taxon>Bacteria</taxon>
        <taxon>Candidatus Uhriibacteriota</taxon>
    </lineage>
</organism>